<dbReference type="EMBL" id="BSNS01000015">
    <property type="protein sequence ID" value="GLQ56006.1"/>
    <property type="molecule type" value="Genomic_DNA"/>
</dbReference>
<comment type="caution">
    <text evidence="5">The sequence shown here is derived from an EMBL/GenBank/DDBJ whole genome shotgun (WGS) entry which is preliminary data.</text>
</comment>
<dbReference type="InterPro" id="IPR000524">
    <property type="entry name" value="Tscrpt_reg_HTH_GntR"/>
</dbReference>
<dbReference type="Pfam" id="PF00392">
    <property type="entry name" value="GntR"/>
    <property type="match status" value="1"/>
</dbReference>
<sequence length="131" mass="14733">MQAVHMDDFHTGQPIFVQIRQRLIEMILQRAVAEGEALPSVRQISADLSVNPLTVTKAFEALVDIGVVEKRRGLGMFVKQGARALLMAHEREKFLNEEWPRIAAQITALELDVEKLLSKAERPESKGSENE</sequence>
<feature type="domain" description="HTH gntR-type" evidence="4">
    <location>
        <begin position="13"/>
        <end position="81"/>
    </location>
</feature>
<dbReference type="PANTHER" id="PTHR38445:SF10">
    <property type="entry name" value="GNTR-FAMILY TRANSCRIPTIONAL REGULATOR"/>
    <property type="match status" value="1"/>
</dbReference>
<evidence type="ECO:0000256" key="3">
    <source>
        <dbReference type="ARBA" id="ARBA00023163"/>
    </source>
</evidence>
<evidence type="ECO:0000256" key="1">
    <source>
        <dbReference type="ARBA" id="ARBA00023015"/>
    </source>
</evidence>
<keyword evidence="1" id="KW-0805">Transcription regulation</keyword>
<reference evidence="6" key="1">
    <citation type="journal article" date="2019" name="Int. J. Syst. Evol. Microbiol.">
        <title>The Global Catalogue of Microorganisms (GCM) 10K type strain sequencing project: providing services to taxonomists for standard genome sequencing and annotation.</title>
        <authorList>
            <consortium name="The Broad Institute Genomics Platform"/>
            <consortium name="The Broad Institute Genome Sequencing Center for Infectious Disease"/>
            <person name="Wu L."/>
            <person name="Ma J."/>
        </authorList>
    </citation>
    <scope>NUCLEOTIDE SEQUENCE [LARGE SCALE GENOMIC DNA]</scope>
    <source>
        <strain evidence="6">NBRC 112416</strain>
    </source>
</reference>
<protein>
    <submittedName>
        <fullName evidence="5">GntR family transcriptional regulator</fullName>
    </submittedName>
</protein>
<accession>A0ABQ5W8B4</accession>
<keyword evidence="3" id="KW-0804">Transcription</keyword>
<gene>
    <name evidence="5" type="ORF">GCM10010862_32650</name>
</gene>
<dbReference type="PANTHER" id="PTHR38445">
    <property type="entry name" value="HTH-TYPE TRANSCRIPTIONAL REPRESSOR YTRA"/>
    <property type="match status" value="1"/>
</dbReference>
<keyword evidence="2" id="KW-0238">DNA-binding</keyword>
<dbReference type="Gene3D" id="6.10.250.1220">
    <property type="match status" value="1"/>
</dbReference>
<dbReference type="SMART" id="SM00345">
    <property type="entry name" value="HTH_GNTR"/>
    <property type="match status" value="1"/>
</dbReference>
<dbReference type="SUPFAM" id="SSF46785">
    <property type="entry name" value="Winged helix' DNA-binding domain"/>
    <property type="match status" value="1"/>
</dbReference>
<dbReference type="Proteomes" id="UP001156691">
    <property type="component" value="Unassembled WGS sequence"/>
</dbReference>
<evidence type="ECO:0000259" key="4">
    <source>
        <dbReference type="PROSITE" id="PS50949"/>
    </source>
</evidence>
<proteinExistence type="predicted"/>
<dbReference type="PROSITE" id="PS50949">
    <property type="entry name" value="HTH_GNTR"/>
    <property type="match status" value="1"/>
</dbReference>
<organism evidence="5 6">
    <name type="scientific">Devosia nitrariae</name>
    <dbReference type="NCBI Taxonomy" id="2071872"/>
    <lineage>
        <taxon>Bacteria</taxon>
        <taxon>Pseudomonadati</taxon>
        <taxon>Pseudomonadota</taxon>
        <taxon>Alphaproteobacteria</taxon>
        <taxon>Hyphomicrobiales</taxon>
        <taxon>Devosiaceae</taxon>
        <taxon>Devosia</taxon>
    </lineage>
</organism>
<evidence type="ECO:0000256" key="2">
    <source>
        <dbReference type="ARBA" id="ARBA00023125"/>
    </source>
</evidence>
<dbReference type="Gene3D" id="1.10.10.10">
    <property type="entry name" value="Winged helix-like DNA-binding domain superfamily/Winged helix DNA-binding domain"/>
    <property type="match status" value="1"/>
</dbReference>
<evidence type="ECO:0000313" key="5">
    <source>
        <dbReference type="EMBL" id="GLQ56006.1"/>
    </source>
</evidence>
<dbReference type="InterPro" id="IPR036390">
    <property type="entry name" value="WH_DNA-bd_sf"/>
</dbReference>
<dbReference type="InterPro" id="IPR036388">
    <property type="entry name" value="WH-like_DNA-bd_sf"/>
</dbReference>
<keyword evidence="6" id="KW-1185">Reference proteome</keyword>
<dbReference type="CDD" id="cd07377">
    <property type="entry name" value="WHTH_GntR"/>
    <property type="match status" value="1"/>
</dbReference>
<name>A0ABQ5W8B4_9HYPH</name>
<evidence type="ECO:0000313" key="6">
    <source>
        <dbReference type="Proteomes" id="UP001156691"/>
    </source>
</evidence>